<dbReference type="eggNOG" id="ENOG5030SZW">
    <property type="taxonomic scope" value="Bacteria"/>
</dbReference>
<name>G9EKL9_9GAMM</name>
<dbReference type="STRING" id="658187.LDG_5754"/>
<accession>G9EKL9</accession>
<dbReference type="AlphaFoldDB" id="G9EKL9"/>
<evidence type="ECO:0000313" key="1">
    <source>
        <dbReference type="EMBL" id="EHL32152.1"/>
    </source>
</evidence>
<dbReference type="RefSeq" id="WP_006869716.1">
    <property type="nucleotide sequence ID" value="NZ_JH413802.1"/>
</dbReference>
<protein>
    <submittedName>
        <fullName evidence="1">Uncharacterized protein</fullName>
    </submittedName>
</protein>
<reference evidence="1 2" key="1">
    <citation type="journal article" date="2011" name="BMC Genomics">
        <title>Insight into cross-talk between intra-amoebal pathogens.</title>
        <authorList>
            <person name="Gimenez G."/>
            <person name="Bertelli C."/>
            <person name="Moliner C."/>
            <person name="Robert C."/>
            <person name="Raoult D."/>
            <person name="Fournier P.E."/>
            <person name="Greub G."/>
        </authorList>
    </citation>
    <scope>NUCLEOTIDE SEQUENCE [LARGE SCALE GENOMIC DNA]</scope>
    <source>
        <strain evidence="1 2">LLAP12</strain>
    </source>
</reference>
<gene>
    <name evidence="1" type="ORF">LDG_5754</name>
</gene>
<dbReference type="Proteomes" id="UP000002770">
    <property type="component" value="Unassembled WGS sequence"/>
</dbReference>
<evidence type="ECO:0000313" key="2">
    <source>
        <dbReference type="Proteomes" id="UP000002770"/>
    </source>
</evidence>
<proteinExistence type="predicted"/>
<keyword evidence="2" id="KW-1185">Reference proteome</keyword>
<organism evidence="1 2">
    <name type="scientific">Legionella drancourtii LLAP12</name>
    <dbReference type="NCBI Taxonomy" id="658187"/>
    <lineage>
        <taxon>Bacteria</taxon>
        <taxon>Pseudomonadati</taxon>
        <taxon>Pseudomonadota</taxon>
        <taxon>Gammaproteobacteria</taxon>
        <taxon>Legionellales</taxon>
        <taxon>Legionellaceae</taxon>
        <taxon>Legionella</taxon>
    </lineage>
</organism>
<sequence length="237" mass="26783">MLIHVKQRADIAHAQVKIDIFSRKGYQLIGSLSEIRALWNSMKIGVFLFKKEERYYQCKSAFLFLEYTPEEIEACFNEQQEPLPKKPFSRILTSSYIFITLKNGLFLLREDAHKSGHAFLAGPHAEEDIVGGELYFEKGNLLLANNKSGNYPTSEEEALPALIKVWGLSIKERFCQVIEKEQVEFELARRKLVDEALGSKETPKLGASSATFFASPATTVPISQPPTEQHCLPCTIL</sequence>
<dbReference type="EMBL" id="JH413802">
    <property type="protein sequence ID" value="EHL32152.1"/>
    <property type="molecule type" value="Genomic_DNA"/>
</dbReference>
<dbReference type="OrthoDB" id="9851996at2"/>
<dbReference type="HOGENOM" id="CLU_1169513_0_0_6"/>
<dbReference type="InParanoid" id="G9EKL9"/>